<organism evidence="2 3">
    <name type="scientific">Echinicola strongylocentroti</name>
    <dbReference type="NCBI Taxonomy" id="1795355"/>
    <lineage>
        <taxon>Bacteria</taxon>
        <taxon>Pseudomonadati</taxon>
        <taxon>Bacteroidota</taxon>
        <taxon>Cytophagia</taxon>
        <taxon>Cytophagales</taxon>
        <taxon>Cyclobacteriaceae</taxon>
        <taxon>Echinicola</taxon>
    </lineage>
</organism>
<accession>A0A2Z4IH81</accession>
<dbReference type="OrthoDB" id="797657at2"/>
<dbReference type="KEGG" id="est:DN752_09255"/>
<keyword evidence="3" id="KW-1185">Reference proteome</keyword>
<name>A0A2Z4IH81_9BACT</name>
<dbReference type="RefSeq" id="WP_112783677.1">
    <property type="nucleotide sequence ID" value="NZ_CP030041.1"/>
</dbReference>
<feature type="region of interest" description="Disordered" evidence="1">
    <location>
        <begin position="61"/>
        <end position="103"/>
    </location>
</feature>
<evidence type="ECO:0000313" key="3">
    <source>
        <dbReference type="Proteomes" id="UP000248688"/>
    </source>
</evidence>
<feature type="compositionally biased region" description="Basic and acidic residues" evidence="1">
    <location>
        <begin position="68"/>
        <end position="79"/>
    </location>
</feature>
<proteinExistence type="predicted"/>
<gene>
    <name evidence="2" type="ORF">DN752_09255</name>
</gene>
<evidence type="ECO:0000313" key="2">
    <source>
        <dbReference type="EMBL" id="AWW30295.1"/>
    </source>
</evidence>
<dbReference type="Proteomes" id="UP000248688">
    <property type="component" value="Chromosome"/>
</dbReference>
<dbReference type="EMBL" id="CP030041">
    <property type="protein sequence ID" value="AWW30295.1"/>
    <property type="molecule type" value="Genomic_DNA"/>
</dbReference>
<sequence>MVKLAVMVAAGFFGFESIEAFGQDKERRELKGPKAKNYKPWKDQARKGTLVVDINGELTKGPKAKNQKLWERDTKKVEINTDLQPISKPKGPKAKNQKPWENN</sequence>
<protein>
    <submittedName>
        <fullName evidence="2">Uncharacterized protein</fullName>
    </submittedName>
</protein>
<dbReference type="AlphaFoldDB" id="A0A2Z4IH81"/>
<reference evidence="2 3" key="1">
    <citation type="submission" date="2018-06" db="EMBL/GenBank/DDBJ databases">
        <title>Echinicola strongylocentroti sp. nov., isolated from a sea urchin Strongylocentrotus intermedius.</title>
        <authorList>
            <person name="Bae S.S."/>
        </authorList>
    </citation>
    <scope>NUCLEOTIDE SEQUENCE [LARGE SCALE GENOMIC DNA]</scope>
    <source>
        <strain evidence="2 3">MEBiC08714</strain>
    </source>
</reference>
<evidence type="ECO:0000256" key="1">
    <source>
        <dbReference type="SAM" id="MobiDB-lite"/>
    </source>
</evidence>